<evidence type="ECO:0000259" key="2">
    <source>
        <dbReference type="Pfam" id="PF00857"/>
    </source>
</evidence>
<evidence type="ECO:0000256" key="1">
    <source>
        <dbReference type="ARBA" id="ARBA00022801"/>
    </source>
</evidence>
<dbReference type="CDD" id="cd01014">
    <property type="entry name" value="nicotinamidase_related"/>
    <property type="match status" value="1"/>
</dbReference>
<accession>A0A5J4KU79</accession>
<comment type="caution">
    <text evidence="3">The sequence shown here is derived from an EMBL/GenBank/DDBJ whole genome shotgun (WGS) entry which is preliminary data.</text>
</comment>
<dbReference type="InterPro" id="IPR050272">
    <property type="entry name" value="Isochorismatase-like_hydrls"/>
</dbReference>
<dbReference type="AlphaFoldDB" id="A0A5J4KU79"/>
<dbReference type="PANTHER" id="PTHR43540:SF1">
    <property type="entry name" value="ISOCHORISMATASE HYDROLASE"/>
    <property type="match status" value="1"/>
</dbReference>
<dbReference type="Gene3D" id="3.40.50.850">
    <property type="entry name" value="Isochorismatase-like"/>
    <property type="match status" value="1"/>
</dbReference>
<dbReference type="EMBL" id="BKZW01000002">
    <property type="protein sequence ID" value="GER90041.1"/>
    <property type="molecule type" value="Genomic_DNA"/>
</dbReference>
<dbReference type="InterPro" id="IPR036380">
    <property type="entry name" value="Isochorismatase-like_sf"/>
</dbReference>
<dbReference type="Pfam" id="PF00857">
    <property type="entry name" value="Isochorismatase"/>
    <property type="match status" value="1"/>
</dbReference>
<dbReference type="RefSeq" id="WP_151757828.1">
    <property type="nucleotide sequence ID" value="NZ_BKZW01000002.1"/>
</dbReference>
<keyword evidence="1" id="KW-0378">Hydrolase</keyword>
<keyword evidence="4" id="KW-1185">Reference proteome</keyword>
<dbReference type="GO" id="GO:0016787">
    <property type="term" value="F:hydrolase activity"/>
    <property type="evidence" value="ECO:0007669"/>
    <property type="project" value="UniProtKB-KW"/>
</dbReference>
<sequence>MSTIPQNAALVLIDVQNVWDHPKWGRRNNPEAETNIARLLHAWRETKRPLFYFQHLETGPNTLFKAGTVAAEIRDIVRPLEGETILQKKVHSAFMGTDFEERLRNAGITTLFITGFMTNGCVETTARMAGDLDFQTFVVSDGTATFDRSGPDGILHPAEEVHTMSLLNLHQTFATIVTTAEVLRDLA</sequence>
<evidence type="ECO:0000313" key="3">
    <source>
        <dbReference type="EMBL" id="GER90041.1"/>
    </source>
</evidence>
<feature type="domain" description="Isochorismatase-like" evidence="2">
    <location>
        <begin position="8"/>
        <end position="181"/>
    </location>
</feature>
<proteinExistence type="predicted"/>
<organism evidence="3 4">
    <name type="scientific">Dictyobacter vulcani</name>
    <dbReference type="NCBI Taxonomy" id="2607529"/>
    <lineage>
        <taxon>Bacteria</taxon>
        <taxon>Bacillati</taxon>
        <taxon>Chloroflexota</taxon>
        <taxon>Ktedonobacteria</taxon>
        <taxon>Ktedonobacterales</taxon>
        <taxon>Dictyobacteraceae</taxon>
        <taxon>Dictyobacter</taxon>
    </lineage>
</organism>
<dbReference type="InterPro" id="IPR000868">
    <property type="entry name" value="Isochorismatase-like_dom"/>
</dbReference>
<gene>
    <name evidence="3" type="ORF">KDW_42030</name>
</gene>
<protein>
    <submittedName>
        <fullName evidence="3">Isochorismatase</fullName>
    </submittedName>
</protein>
<dbReference type="PANTHER" id="PTHR43540">
    <property type="entry name" value="PEROXYUREIDOACRYLATE/UREIDOACRYLATE AMIDOHYDROLASE-RELATED"/>
    <property type="match status" value="1"/>
</dbReference>
<reference evidence="3 4" key="1">
    <citation type="submission" date="2019-10" db="EMBL/GenBank/DDBJ databases">
        <title>Dictyobacter vulcani sp. nov., within the class Ktedonobacteria, isolated from soil of volcanic Mt. Zao.</title>
        <authorList>
            <person name="Zheng Y."/>
            <person name="Wang C.M."/>
            <person name="Sakai Y."/>
            <person name="Abe K."/>
            <person name="Yokota A."/>
            <person name="Yabe S."/>
        </authorList>
    </citation>
    <scope>NUCLEOTIDE SEQUENCE [LARGE SCALE GENOMIC DNA]</scope>
    <source>
        <strain evidence="3 4">W12</strain>
    </source>
</reference>
<evidence type="ECO:0000313" key="4">
    <source>
        <dbReference type="Proteomes" id="UP000326912"/>
    </source>
</evidence>
<dbReference type="SUPFAM" id="SSF52499">
    <property type="entry name" value="Isochorismatase-like hydrolases"/>
    <property type="match status" value="1"/>
</dbReference>
<dbReference type="Proteomes" id="UP000326912">
    <property type="component" value="Unassembled WGS sequence"/>
</dbReference>
<name>A0A5J4KU79_9CHLR</name>